<protein>
    <recommendedName>
        <fullName evidence="2">Peptidase M28 domain-containing protein</fullName>
    </recommendedName>
</protein>
<evidence type="ECO:0000313" key="3">
    <source>
        <dbReference type="EMBL" id="RRG21225.1"/>
    </source>
</evidence>
<feature type="chain" id="PRO_5019566842" description="Peptidase M28 domain-containing protein" evidence="1">
    <location>
        <begin position="22"/>
        <end position="422"/>
    </location>
</feature>
<dbReference type="Pfam" id="PF04389">
    <property type="entry name" value="Peptidase_M28"/>
    <property type="match status" value="1"/>
</dbReference>
<keyword evidence="4" id="KW-1185">Reference proteome</keyword>
<dbReference type="OrthoDB" id="9764939at2"/>
<feature type="domain" description="Peptidase M28" evidence="2">
    <location>
        <begin position="225"/>
        <end position="416"/>
    </location>
</feature>
<dbReference type="Gene3D" id="3.40.630.10">
    <property type="entry name" value="Zn peptidases"/>
    <property type="match status" value="1"/>
</dbReference>
<dbReference type="SUPFAM" id="SSF53187">
    <property type="entry name" value="Zn-dependent exopeptidases"/>
    <property type="match status" value="1"/>
</dbReference>
<feature type="signal peptide" evidence="1">
    <location>
        <begin position="1"/>
        <end position="21"/>
    </location>
</feature>
<sequence>MNYKRLVLILALISFTPCLWAQDMNYARKVIKELSSDDYFGRGYINKGDSIAAAYLSAEMKELKLKNFESNYYQTYSTPINTLPEDPILKLGKNKLESAKDFIVYPDSPSCEGTFDVLWLNTEILTKNKIREEFLKKDLSQTFLAIDSVGLNNKELYNFASDLVSANLFGAKGVMLRKNKLKYTARTFLKEFPTLIVKNSKLDTTTSKITVKIKNQFIDNYKTQNLLGYIQGKTDTCLVYCAHYDHLGMMGSKIYPGANDNASGVAMVLNLAKHYKNARKKPHYTQVFLLFSGEEAGLLGSKHYVDHPLFPLEKTRMVMNFDMIGTGSQGIYIFNGKAFPVELALYEKINKKHEYVSNMRGTQPVPSSDHASFYNKDVKAVFFYADGDNADYHETTDTYENLKIGQFEGVFKLVRDFSDQLK</sequence>
<comment type="caution">
    <text evidence="3">The sequence shown here is derived from an EMBL/GenBank/DDBJ whole genome shotgun (WGS) entry which is preliminary data.</text>
</comment>
<dbReference type="Proteomes" id="UP000285794">
    <property type="component" value="Unassembled WGS sequence"/>
</dbReference>
<dbReference type="InterPro" id="IPR045175">
    <property type="entry name" value="M28_fam"/>
</dbReference>
<gene>
    <name evidence="3" type="ORF">DWB61_10850</name>
</gene>
<dbReference type="PANTHER" id="PTHR12147">
    <property type="entry name" value="METALLOPEPTIDASE M28 FAMILY MEMBER"/>
    <property type="match status" value="1"/>
</dbReference>
<evidence type="ECO:0000259" key="2">
    <source>
        <dbReference type="Pfam" id="PF04389"/>
    </source>
</evidence>
<reference evidence="3 4" key="1">
    <citation type="submission" date="2018-07" db="EMBL/GenBank/DDBJ databases">
        <title>Draft genome sequence of Ancylomarina sp. M1P.</title>
        <authorList>
            <person name="Yadav S."/>
            <person name="Villanueva L."/>
            <person name="Damste J.S.S."/>
        </authorList>
    </citation>
    <scope>NUCLEOTIDE SEQUENCE [LARGE SCALE GENOMIC DNA]</scope>
    <source>
        <strain evidence="3 4">M1P</strain>
    </source>
</reference>
<dbReference type="InterPro" id="IPR007484">
    <property type="entry name" value="Peptidase_M28"/>
</dbReference>
<name>A0A425Y0P3_9BACT</name>
<proteinExistence type="predicted"/>
<organism evidence="3 4">
    <name type="scientific">Ancylomarina euxinus</name>
    <dbReference type="NCBI Taxonomy" id="2283627"/>
    <lineage>
        <taxon>Bacteria</taxon>
        <taxon>Pseudomonadati</taxon>
        <taxon>Bacteroidota</taxon>
        <taxon>Bacteroidia</taxon>
        <taxon>Marinilabiliales</taxon>
        <taxon>Marinifilaceae</taxon>
        <taxon>Ancylomarina</taxon>
    </lineage>
</organism>
<keyword evidence="1" id="KW-0732">Signal</keyword>
<dbReference type="RefSeq" id="WP_125030918.1">
    <property type="nucleotide sequence ID" value="NZ_JAPXVP010000008.1"/>
</dbReference>
<dbReference type="GO" id="GO:0008235">
    <property type="term" value="F:metalloexopeptidase activity"/>
    <property type="evidence" value="ECO:0007669"/>
    <property type="project" value="InterPro"/>
</dbReference>
<dbReference type="GO" id="GO:0006508">
    <property type="term" value="P:proteolysis"/>
    <property type="evidence" value="ECO:0007669"/>
    <property type="project" value="InterPro"/>
</dbReference>
<accession>A0A425Y0P3</accession>
<evidence type="ECO:0000256" key="1">
    <source>
        <dbReference type="SAM" id="SignalP"/>
    </source>
</evidence>
<dbReference type="PANTHER" id="PTHR12147:SF26">
    <property type="entry name" value="PEPTIDASE M28 DOMAIN-CONTAINING PROTEIN"/>
    <property type="match status" value="1"/>
</dbReference>
<dbReference type="EMBL" id="QQWG01000009">
    <property type="protein sequence ID" value="RRG21225.1"/>
    <property type="molecule type" value="Genomic_DNA"/>
</dbReference>
<evidence type="ECO:0000313" key="4">
    <source>
        <dbReference type="Proteomes" id="UP000285794"/>
    </source>
</evidence>
<dbReference type="AlphaFoldDB" id="A0A425Y0P3"/>